<name>A0A9K3EG84_HELAN</name>
<sequence length="118" mass="12499">MALKTTAFFLTLNILFFALLSSDPVSAQATCPRNGFQLGACAGVLNNFLGSVQLGTPPTEPCCSIFFGLANFEAAVCLCNSVKTSFLGVNFDTLLPSLNFVLNSCAKEVPSGFEWGKC</sequence>
<dbReference type="AlphaFoldDB" id="A0A9K3EG84"/>
<feature type="signal peptide" evidence="1">
    <location>
        <begin position="1"/>
        <end position="27"/>
    </location>
</feature>
<dbReference type="InterPro" id="IPR051636">
    <property type="entry name" value="Plant_LTP/defense-related"/>
</dbReference>
<comment type="caution">
    <text evidence="3">The sequence shown here is derived from an EMBL/GenBank/DDBJ whole genome shotgun (WGS) entry which is preliminary data.</text>
</comment>
<feature type="domain" description="Hydrophobic seed protein" evidence="2">
    <location>
        <begin position="30"/>
        <end position="114"/>
    </location>
</feature>
<reference evidence="3" key="2">
    <citation type="submission" date="2020-06" db="EMBL/GenBank/DDBJ databases">
        <title>Helianthus annuus Genome sequencing and assembly Release 2.</title>
        <authorList>
            <person name="Gouzy J."/>
            <person name="Langlade N."/>
            <person name="Munos S."/>
        </authorList>
    </citation>
    <scope>NUCLEOTIDE SEQUENCE</scope>
    <source>
        <tissue evidence="3">Leaves</tissue>
    </source>
</reference>
<proteinExistence type="predicted"/>
<evidence type="ECO:0000313" key="4">
    <source>
        <dbReference type="Proteomes" id="UP000215914"/>
    </source>
</evidence>
<evidence type="ECO:0000313" key="3">
    <source>
        <dbReference type="EMBL" id="KAF5772529.1"/>
    </source>
</evidence>
<dbReference type="InterPro" id="IPR036312">
    <property type="entry name" value="Bifun_inhib/LTP/seed_sf"/>
</dbReference>
<dbReference type="PANTHER" id="PTHR31731">
    <property type="match status" value="1"/>
</dbReference>
<accession>A0A9K3EG84</accession>
<feature type="chain" id="PRO_5039948690" evidence="1">
    <location>
        <begin position="28"/>
        <end position="118"/>
    </location>
</feature>
<gene>
    <name evidence="3" type="ORF">HanXRQr2_Chr13g0578091</name>
</gene>
<keyword evidence="4" id="KW-1185">Reference proteome</keyword>
<dbReference type="CDD" id="cd01958">
    <property type="entry name" value="HPS_like"/>
    <property type="match status" value="1"/>
</dbReference>
<organism evidence="3 4">
    <name type="scientific">Helianthus annuus</name>
    <name type="common">Common sunflower</name>
    <dbReference type="NCBI Taxonomy" id="4232"/>
    <lineage>
        <taxon>Eukaryota</taxon>
        <taxon>Viridiplantae</taxon>
        <taxon>Streptophyta</taxon>
        <taxon>Embryophyta</taxon>
        <taxon>Tracheophyta</taxon>
        <taxon>Spermatophyta</taxon>
        <taxon>Magnoliopsida</taxon>
        <taxon>eudicotyledons</taxon>
        <taxon>Gunneridae</taxon>
        <taxon>Pentapetalae</taxon>
        <taxon>asterids</taxon>
        <taxon>campanulids</taxon>
        <taxon>Asterales</taxon>
        <taxon>Asteraceae</taxon>
        <taxon>Asteroideae</taxon>
        <taxon>Heliantheae alliance</taxon>
        <taxon>Heliantheae</taxon>
        <taxon>Helianthus</taxon>
    </lineage>
</organism>
<reference evidence="3" key="1">
    <citation type="journal article" date="2017" name="Nature">
        <title>The sunflower genome provides insights into oil metabolism, flowering and Asterid evolution.</title>
        <authorList>
            <person name="Badouin H."/>
            <person name="Gouzy J."/>
            <person name="Grassa C.J."/>
            <person name="Murat F."/>
            <person name="Staton S.E."/>
            <person name="Cottret L."/>
            <person name="Lelandais-Briere C."/>
            <person name="Owens G.L."/>
            <person name="Carrere S."/>
            <person name="Mayjonade B."/>
            <person name="Legrand L."/>
            <person name="Gill N."/>
            <person name="Kane N.C."/>
            <person name="Bowers J.E."/>
            <person name="Hubner S."/>
            <person name="Bellec A."/>
            <person name="Berard A."/>
            <person name="Berges H."/>
            <person name="Blanchet N."/>
            <person name="Boniface M.C."/>
            <person name="Brunel D."/>
            <person name="Catrice O."/>
            <person name="Chaidir N."/>
            <person name="Claudel C."/>
            <person name="Donnadieu C."/>
            <person name="Faraut T."/>
            <person name="Fievet G."/>
            <person name="Helmstetter N."/>
            <person name="King M."/>
            <person name="Knapp S.J."/>
            <person name="Lai Z."/>
            <person name="Le Paslier M.C."/>
            <person name="Lippi Y."/>
            <person name="Lorenzon L."/>
            <person name="Mandel J.R."/>
            <person name="Marage G."/>
            <person name="Marchand G."/>
            <person name="Marquand E."/>
            <person name="Bret-Mestries E."/>
            <person name="Morien E."/>
            <person name="Nambeesan S."/>
            <person name="Nguyen T."/>
            <person name="Pegot-Espagnet P."/>
            <person name="Pouilly N."/>
            <person name="Raftis F."/>
            <person name="Sallet E."/>
            <person name="Schiex T."/>
            <person name="Thomas J."/>
            <person name="Vandecasteele C."/>
            <person name="Vares D."/>
            <person name="Vear F."/>
            <person name="Vautrin S."/>
            <person name="Crespi M."/>
            <person name="Mangin B."/>
            <person name="Burke J.M."/>
            <person name="Salse J."/>
            <person name="Munos S."/>
            <person name="Vincourt P."/>
            <person name="Rieseberg L.H."/>
            <person name="Langlade N.B."/>
        </authorList>
    </citation>
    <scope>NUCLEOTIDE SEQUENCE</scope>
    <source>
        <tissue evidence="3">Leaves</tissue>
    </source>
</reference>
<evidence type="ECO:0000259" key="2">
    <source>
        <dbReference type="Pfam" id="PF14547"/>
    </source>
</evidence>
<dbReference type="SUPFAM" id="SSF47699">
    <property type="entry name" value="Bifunctional inhibitor/lipid-transfer protein/seed storage 2S albumin"/>
    <property type="match status" value="1"/>
</dbReference>
<dbReference type="Pfam" id="PF14547">
    <property type="entry name" value="Hydrophob_seed"/>
    <property type="match status" value="1"/>
</dbReference>
<evidence type="ECO:0000256" key="1">
    <source>
        <dbReference type="SAM" id="SignalP"/>
    </source>
</evidence>
<dbReference type="EMBL" id="MNCJ02000328">
    <property type="protein sequence ID" value="KAF5772529.1"/>
    <property type="molecule type" value="Genomic_DNA"/>
</dbReference>
<dbReference type="Gene3D" id="1.10.110.10">
    <property type="entry name" value="Plant lipid-transfer and hydrophobic proteins"/>
    <property type="match status" value="1"/>
</dbReference>
<keyword evidence="1" id="KW-0732">Signal</keyword>
<dbReference type="Gramene" id="mRNA:HanXRQr2_Chr13g0578091">
    <property type="protein sequence ID" value="CDS:HanXRQr2_Chr13g0578091.1"/>
    <property type="gene ID" value="HanXRQr2_Chr13g0578091"/>
</dbReference>
<protein>
    <submittedName>
        <fullName evidence="3">Hydrophobic seed protein</fullName>
    </submittedName>
</protein>
<dbReference type="Proteomes" id="UP000215914">
    <property type="component" value="Unassembled WGS sequence"/>
</dbReference>
<dbReference type="InterPro" id="IPR027923">
    <property type="entry name" value="Hydrophob_seed_dom"/>
</dbReference>